<dbReference type="InterPro" id="IPR002035">
    <property type="entry name" value="VWF_A"/>
</dbReference>
<sequence length="328" mass="36917">MLNPQALWWLLLLIPLTILSLLRYRQSWKIYTQLGANAKQRLPFTLRHFGKDITLGLATSAIVLAMTDSYWGSSLVREAHSGVEIVFAMDVSRSMLAEDAPGQRLNVAKTLAQELLFSIKDPYVGVVVFKGDAFTALPLTTDRELVAEVLEAIETSWLTHAGTNIAQALRHSRELFSKDSQAERIIILFSDGETTQGNTREELRILFHDNVKVYAIGIGDPNGAQVLDDQGKPRMSQEGEPLRSSLNPALLRNIATNSNGAYFWAGDVQTVDQLKKIVKQNEFKSVRLVQQPRSLFPLFTFIAIFSLTLHLIIRSWSWKSLFGVREYQ</sequence>
<evidence type="ECO:0000256" key="3">
    <source>
        <dbReference type="ARBA" id="ARBA00022989"/>
    </source>
</evidence>
<keyword evidence="4 5" id="KW-0472">Membrane</keyword>
<keyword evidence="3 5" id="KW-1133">Transmembrane helix</keyword>
<dbReference type="SUPFAM" id="SSF53300">
    <property type="entry name" value="vWA-like"/>
    <property type="match status" value="1"/>
</dbReference>
<name>A0A968GJF0_9SPIO</name>
<comment type="caution">
    <text evidence="7">The sequence shown here is derived from an EMBL/GenBank/DDBJ whole genome shotgun (WGS) entry which is preliminary data.</text>
</comment>
<feature type="domain" description="VWFA" evidence="6">
    <location>
        <begin position="84"/>
        <end position="278"/>
    </location>
</feature>
<gene>
    <name evidence="7" type="ORF">HCT48_01710</name>
</gene>
<feature type="transmembrane region" description="Helical" evidence="5">
    <location>
        <begin position="6"/>
        <end position="24"/>
    </location>
</feature>
<evidence type="ECO:0000313" key="8">
    <source>
        <dbReference type="Proteomes" id="UP000778951"/>
    </source>
</evidence>
<keyword evidence="1" id="KW-1003">Cell membrane</keyword>
<proteinExistence type="predicted"/>
<dbReference type="Gene3D" id="3.40.50.410">
    <property type="entry name" value="von Willebrand factor, type A domain"/>
    <property type="match status" value="1"/>
</dbReference>
<dbReference type="Proteomes" id="UP000778951">
    <property type="component" value="Unassembled WGS sequence"/>
</dbReference>
<dbReference type="RefSeq" id="WP_167695047.1">
    <property type="nucleotide sequence ID" value="NZ_CP118181.1"/>
</dbReference>
<keyword evidence="2 5" id="KW-0812">Transmembrane</keyword>
<reference evidence="7" key="1">
    <citation type="submission" date="2020-03" db="EMBL/GenBank/DDBJ databases">
        <title>Spirochaetal bacteria isolated from arthropods constitute a novel genus Entomospira genus novum within the order Spirochaetales.</title>
        <authorList>
            <person name="Grana-Miraglia L."/>
            <person name="Sikutova S."/>
            <person name="Fingerle V."/>
            <person name="Sing A."/>
            <person name="Castillo-Ramirez S."/>
            <person name="Margos G."/>
            <person name="Rudolf I."/>
        </authorList>
    </citation>
    <scope>NUCLEOTIDE SEQUENCE</scope>
    <source>
        <strain evidence="7">BR149</strain>
    </source>
</reference>
<protein>
    <submittedName>
        <fullName evidence="7">VWA domain-containing protein</fullName>
    </submittedName>
</protein>
<dbReference type="Pfam" id="PF00092">
    <property type="entry name" value="VWA"/>
    <property type="match status" value="1"/>
</dbReference>
<evidence type="ECO:0000256" key="4">
    <source>
        <dbReference type="ARBA" id="ARBA00023136"/>
    </source>
</evidence>
<feature type="transmembrane region" description="Helical" evidence="5">
    <location>
        <begin position="294"/>
        <end position="313"/>
    </location>
</feature>
<evidence type="ECO:0000313" key="7">
    <source>
        <dbReference type="EMBL" id="NIZ68935.1"/>
    </source>
</evidence>
<dbReference type="PANTHER" id="PTHR22550">
    <property type="entry name" value="SPORE GERMINATION PROTEIN"/>
    <property type="match status" value="1"/>
</dbReference>
<dbReference type="PROSITE" id="PS50234">
    <property type="entry name" value="VWFA"/>
    <property type="match status" value="1"/>
</dbReference>
<dbReference type="AlphaFoldDB" id="A0A968GJF0"/>
<dbReference type="SMART" id="SM00327">
    <property type="entry name" value="VWA"/>
    <property type="match status" value="1"/>
</dbReference>
<evidence type="ECO:0000259" key="6">
    <source>
        <dbReference type="PROSITE" id="PS50234"/>
    </source>
</evidence>
<organism evidence="7 8">
    <name type="scientific">Entomospira culicis</name>
    <dbReference type="NCBI Taxonomy" id="2719989"/>
    <lineage>
        <taxon>Bacteria</taxon>
        <taxon>Pseudomonadati</taxon>
        <taxon>Spirochaetota</taxon>
        <taxon>Spirochaetia</taxon>
        <taxon>Spirochaetales</taxon>
        <taxon>Spirochaetaceae</taxon>
        <taxon>Entomospira</taxon>
    </lineage>
</organism>
<dbReference type="EMBL" id="JAATLM010000001">
    <property type="protein sequence ID" value="NIZ68935.1"/>
    <property type="molecule type" value="Genomic_DNA"/>
</dbReference>
<dbReference type="InterPro" id="IPR050768">
    <property type="entry name" value="UPF0353/GerABKA_families"/>
</dbReference>
<accession>A0A968GJF0</accession>
<evidence type="ECO:0000256" key="1">
    <source>
        <dbReference type="ARBA" id="ARBA00022475"/>
    </source>
</evidence>
<keyword evidence="8" id="KW-1185">Reference proteome</keyword>
<dbReference type="InterPro" id="IPR036465">
    <property type="entry name" value="vWFA_dom_sf"/>
</dbReference>
<dbReference type="PANTHER" id="PTHR22550:SF5">
    <property type="entry name" value="LEUCINE ZIPPER PROTEIN 4"/>
    <property type="match status" value="1"/>
</dbReference>
<evidence type="ECO:0000256" key="2">
    <source>
        <dbReference type="ARBA" id="ARBA00022692"/>
    </source>
</evidence>
<evidence type="ECO:0000256" key="5">
    <source>
        <dbReference type="SAM" id="Phobius"/>
    </source>
</evidence>